<evidence type="ECO:0000256" key="2">
    <source>
        <dbReference type="SAM" id="SignalP"/>
    </source>
</evidence>
<keyword evidence="4" id="KW-1185">Reference proteome</keyword>
<protein>
    <submittedName>
        <fullName evidence="3">Alpha-galactosidase A</fullName>
    </submittedName>
</protein>
<organism evidence="3 4">
    <name type="scientific">Diplogelasinospora grovesii</name>
    <dbReference type="NCBI Taxonomy" id="303347"/>
    <lineage>
        <taxon>Eukaryota</taxon>
        <taxon>Fungi</taxon>
        <taxon>Dikarya</taxon>
        <taxon>Ascomycota</taxon>
        <taxon>Pezizomycotina</taxon>
        <taxon>Sordariomycetes</taxon>
        <taxon>Sordariomycetidae</taxon>
        <taxon>Sordariales</taxon>
        <taxon>Diplogelasinosporaceae</taxon>
        <taxon>Diplogelasinospora</taxon>
    </lineage>
</organism>
<accession>A0AAN6NF14</accession>
<feature type="chain" id="PRO_5042937784" evidence="2">
    <location>
        <begin position="23"/>
        <end position="245"/>
    </location>
</feature>
<feature type="signal peptide" evidence="2">
    <location>
        <begin position="1"/>
        <end position="22"/>
    </location>
</feature>
<dbReference type="InterPro" id="IPR011009">
    <property type="entry name" value="Kinase-like_dom_sf"/>
</dbReference>
<sequence length="245" mass="27605">MKLVILALAIKPWAVLLPPTTSKSFRQSVDPESDESEFRVLVDNKFVKYITIYGGLFMCDEMCASPPTRLPGITSTWHPTQINHLELHMGRKLRSNTVIAKFARFPWEVPQLERETAAYEWIEGHQIGPAFLGHLTEEGRVIGFIMTNIADGNCRHATPEDYPLCHLALSKLHQLGISHGDINKHNFLIHTGGKAVTLIDFDRASRTATPKELEDELNDLQHQLEDTSGRGGRIVELPEDEPHDL</sequence>
<gene>
    <name evidence="3" type="ORF">QBC46DRAFT_362158</name>
</gene>
<dbReference type="Pfam" id="PF06293">
    <property type="entry name" value="Kdo"/>
    <property type="match status" value="1"/>
</dbReference>
<proteinExistence type="predicted"/>
<evidence type="ECO:0000313" key="4">
    <source>
        <dbReference type="Proteomes" id="UP001303473"/>
    </source>
</evidence>
<dbReference type="Gene3D" id="1.10.510.10">
    <property type="entry name" value="Transferase(Phosphotransferase) domain 1"/>
    <property type="match status" value="1"/>
</dbReference>
<dbReference type="Proteomes" id="UP001303473">
    <property type="component" value="Unassembled WGS sequence"/>
</dbReference>
<evidence type="ECO:0000313" key="3">
    <source>
        <dbReference type="EMBL" id="KAK3942998.1"/>
    </source>
</evidence>
<dbReference type="SUPFAM" id="SSF56112">
    <property type="entry name" value="Protein kinase-like (PK-like)"/>
    <property type="match status" value="1"/>
</dbReference>
<reference evidence="4" key="1">
    <citation type="journal article" date="2023" name="Mol. Phylogenet. Evol.">
        <title>Genome-scale phylogeny and comparative genomics of the fungal order Sordariales.</title>
        <authorList>
            <person name="Hensen N."/>
            <person name="Bonometti L."/>
            <person name="Westerberg I."/>
            <person name="Brannstrom I.O."/>
            <person name="Guillou S."/>
            <person name="Cros-Aarteil S."/>
            <person name="Calhoun S."/>
            <person name="Haridas S."/>
            <person name="Kuo A."/>
            <person name="Mondo S."/>
            <person name="Pangilinan J."/>
            <person name="Riley R."/>
            <person name="LaButti K."/>
            <person name="Andreopoulos B."/>
            <person name="Lipzen A."/>
            <person name="Chen C."/>
            <person name="Yan M."/>
            <person name="Daum C."/>
            <person name="Ng V."/>
            <person name="Clum A."/>
            <person name="Steindorff A."/>
            <person name="Ohm R.A."/>
            <person name="Martin F."/>
            <person name="Silar P."/>
            <person name="Natvig D.O."/>
            <person name="Lalanne C."/>
            <person name="Gautier V."/>
            <person name="Ament-Velasquez S.L."/>
            <person name="Kruys A."/>
            <person name="Hutchinson M.I."/>
            <person name="Powell A.J."/>
            <person name="Barry K."/>
            <person name="Miller A.N."/>
            <person name="Grigoriev I.V."/>
            <person name="Debuchy R."/>
            <person name="Gladieux P."/>
            <person name="Hiltunen Thoren M."/>
            <person name="Johannesson H."/>
        </authorList>
    </citation>
    <scope>NUCLEOTIDE SEQUENCE [LARGE SCALE GENOMIC DNA]</scope>
    <source>
        <strain evidence="4">CBS 340.73</strain>
    </source>
</reference>
<comment type="caution">
    <text evidence="3">The sequence shown here is derived from an EMBL/GenBank/DDBJ whole genome shotgun (WGS) entry which is preliminary data.</text>
</comment>
<keyword evidence="2" id="KW-0732">Signal</keyword>
<name>A0AAN6NF14_9PEZI</name>
<dbReference type="AlphaFoldDB" id="A0AAN6NF14"/>
<evidence type="ECO:0000256" key="1">
    <source>
        <dbReference type="SAM" id="MobiDB-lite"/>
    </source>
</evidence>
<dbReference type="EMBL" id="MU853769">
    <property type="protein sequence ID" value="KAK3942998.1"/>
    <property type="molecule type" value="Genomic_DNA"/>
</dbReference>
<feature type="region of interest" description="Disordered" evidence="1">
    <location>
        <begin position="221"/>
        <end position="245"/>
    </location>
</feature>